<accession>A0A897MYP0</accession>
<evidence type="ECO:0000313" key="2">
    <source>
        <dbReference type="Proteomes" id="UP000663525"/>
    </source>
</evidence>
<reference evidence="1" key="1">
    <citation type="submission" date="2020-11" db="EMBL/GenBank/DDBJ databases">
        <title>Carbohydrate-dependent, anaerobic sulfur respiration: A novel catabolism in halophilic archaea.</title>
        <authorList>
            <person name="Sorokin D.Y."/>
            <person name="Messina E."/>
            <person name="Smedile F."/>
            <person name="La Cono V."/>
            <person name="Hallsworth J.E."/>
            <person name="Yakimov M.M."/>
        </authorList>
    </citation>
    <scope>NUCLEOTIDE SEQUENCE</scope>
    <source>
        <strain evidence="1">HSR12-1</strain>
    </source>
</reference>
<name>A0A897MYP0_9EURY</name>
<dbReference type="EMBL" id="CP064787">
    <property type="protein sequence ID" value="QSG07220.1"/>
    <property type="molecule type" value="Genomic_DNA"/>
</dbReference>
<evidence type="ECO:0000313" key="1">
    <source>
        <dbReference type="EMBL" id="QSG07220.1"/>
    </source>
</evidence>
<organism evidence="1 2">
    <name type="scientific">Halapricum desulfuricans</name>
    <dbReference type="NCBI Taxonomy" id="2841257"/>
    <lineage>
        <taxon>Archaea</taxon>
        <taxon>Methanobacteriati</taxon>
        <taxon>Methanobacteriota</taxon>
        <taxon>Stenosarchaea group</taxon>
        <taxon>Halobacteria</taxon>
        <taxon>Halobacteriales</taxon>
        <taxon>Haloarculaceae</taxon>
        <taxon>Halapricum</taxon>
    </lineage>
</organism>
<dbReference type="AlphaFoldDB" id="A0A897MYP0"/>
<gene>
    <name evidence="1" type="ORF">HSR121_2902</name>
</gene>
<sequence>MHLRRHPTSQCEHCGSRLWYGVKSEGDGWKVLYECTTPGCERDAATSFIDMASVSDRDQVYKHAEAIGQTL</sequence>
<dbReference type="Proteomes" id="UP000663525">
    <property type="component" value="Chromosome"/>
</dbReference>
<protein>
    <submittedName>
        <fullName evidence="1">Uncharacterized protein</fullName>
    </submittedName>
</protein>
<proteinExistence type="predicted"/>